<name>B4W184_9CYAN</name>
<proteinExistence type="predicted"/>
<dbReference type="Proteomes" id="UP000003835">
    <property type="component" value="Unassembled WGS sequence"/>
</dbReference>
<evidence type="ECO:0000313" key="1">
    <source>
        <dbReference type="EMBL" id="EDX72123.1"/>
    </source>
</evidence>
<dbReference type="eggNOG" id="COG0346">
    <property type="taxonomic scope" value="Bacteria"/>
</dbReference>
<organism evidence="1 2">
    <name type="scientific">Coleofasciculus chthonoplastes PCC 7420</name>
    <dbReference type="NCBI Taxonomy" id="118168"/>
    <lineage>
        <taxon>Bacteria</taxon>
        <taxon>Bacillati</taxon>
        <taxon>Cyanobacteriota</taxon>
        <taxon>Cyanophyceae</taxon>
        <taxon>Coleofasciculales</taxon>
        <taxon>Coleofasciculaceae</taxon>
        <taxon>Coleofasciculus</taxon>
    </lineage>
</organism>
<reference evidence="1 2" key="1">
    <citation type="submission" date="2008-07" db="EMBL/GenBank/DDBJ databases">
        <authorList>
            <person name="Tandeau de Marsac N."/>
            <person name="Ferriera S."/>
            <person name="Johnson J."/>
            <person name="Kravitz S."/>
            <person name="Beeson K."/>
            <person name="Sutton G."/>
            <person name="Rogers Y.-H."/>
            <person name="Friedman R."/>
            <person name="Frazier M."/>
            <person name="Venter J.C."/>
        </authorList>
    </citation>
    <scope>NUCLEOTIDE SEQUENCE [LARGE SCALE GENOMIC DNA]</scope>
    <source>
        <strain evidence="1 2">PCC 7420</strain>
    </source>
</reference>
<dbReference type="HOGENOM" id="CLU_2218568_0_0_3"/>
<dbReference type="STRING" id="118168.MC7420_7603"/>
<sequence length="106" mass="12220">MQEGFSGIGFNTQQDGQLDSVAEKLRGLSAKETFSDLRVRQTESGKIPWFHYLTLNPSEREAFAAWLMEFHQDYLEYKNIKLTPGNCFNRAAYLKTLETSETSLFE</sequence>
<accession>B4W184</accession>
<dbReference type="EMBL" id="DS989867">
    <property type="protein sequence ID" value="EDX72123.1"/>
    <property type="molecule type" value="Genomic_DNA"/>
</dbReference>
<dbReference type="Pfam" id="PF19147">
    <property type="entry name" value="DUF5829"/>
    <property type="match status" value="1"/>
</dbReference>
<gene>
    <name evidence="1" type="ORF">MC7420_7603</name>
</gene>
<dbReference type="AlphaFoldDB" id="B4W184"/>
<protein>
    <submittedName>
        <fullName evidence="1">Uncharacterized protein</fullName>
    </submittedName>
</protein>
<dbReference type="InterPro" id="IPR043869">
    <property type="entry name" value="DUF5829"/>
</dbReference>
<evidence type="ECO:0000313" key="2">
    <source>
        <dbReference type="Proteomes" id="UP000003835"/>
    </source>
</evidence>
<keyword evidence="2" id="KW-1185">Reference proteome</keyword>